<sequence>MTASGVSERRARWVGGFSVLACVLSVLALLTLVRSALTMTYLNVHFADEIDPLSRAVSYYVFVERGAELFDAALLAVACATATILAGLAQLRVRVGARATVLFGAWCVALVLCVLFPTDNSPRIETASGWIHQFAGASLFGTLPLAGLALARVLATQPPWARTARVLRALALGAVVLALGYLAARLPDLLPWWQFPGALDWRAISGLIQRALFTLELAMLLVLAARLLRVSWAAVRSGRQRDHTLAAP</sequence>
<dbReference type="RefSeq" id="WP_112280466.1">
    <property type="nucleotide sequence ID" value="NZ_MASW01000001.1"/>
</dbReference>
<reference evidence="1 2" key="1">
    <citation type="submission" date="2016-07" db="EMBL/GenBank/DDBJ databases">
        <title>Draft genome sequence of Prauserella muralis DSM 45305, isolated from a mould-covered wall in an indoor environment.</title>
        <authorList>
            <person name="Ruckert C."/>
            <person name="Albersmeier A."/>
            <person name="Jiang C.-L."/>
            <person name="Jiang Y."/>
            <person name="Kalinowski J."/>
            <person name="Schneider O."/>
            <person name="Winkler A."/>
            <person name="Zotchev S.B."/>
        </authorList>
    </citation>
    <scope>NUCLEOTIDE SEQUENCE [LARGE SCALE GENOMIC DNA]</scope>
    <source>
        <strain evidence="1 2">DSM 45305</strain>
    </source>
</reference>
<evidence type="ECO:0000313" key="2">
    <source>
        <dbReference type="Proteomes" id="UP000249915"/>
    </source>
</evidence>
<dbReference type="OrthoDB" id="3619329at2"/>
<dbReference type="AlphaFoldDB" id="A0A2V4BAX0"/>
<proteinExistence type="predicted"/>
<accession>A0A2V4BAX0</accession>
<comment type="caution">
    <text evidence="1">The sequence shown here is derived from an EMBL/GenBank/DDBJ whole genome shotgun (WGS) entry which is preliminary data.</text>
</comment>
<keyword evidence="2" id="KW-1185">Reference proteome</keyword>
<dbReference type="Pfam" id="PF06197">
    <property type="entry name" value="DUF998"/>
    <property type="match status" value="1"/>
</dbReference>
<organism evidence="1 2">
    <name type="scientific">Prauserella muralis</name>
    <dbReference type="NCBI Taxonomy" id="588067"/>
    <lineage>
        <taxon>Bacteria</taxon>
        <taxon>Bacillati</taxon>
        <taxon>Actinomycetota</taxon>
        <taxon>Actinomycetes</taxon>
        <taxon>Pseudonocardiales</taxon>
        <taxon>Pseudonocardiaceae</taxon>
        <taxon>Prauserella</taxon>
    </lineage>
</organism>
<dbReference type="EMBL" id="MASW01000001">
    <property type="protein sequence ID" value="PXY32438.1"/>
    <property type="molecule type" value="Genomic_DNA"/>
</dbReference>
<dbReference type="Proteomes" id="UP000249915">
    <property type="component" value="Unassembled WGS sequence"/>
</dbReference>
<evidence type="ECO:0000313" key="1">
    <source>
        <dbReference type="EMBL" id="PXY32438.1"/>
    </source>
</evidence>
<name>A0A2V4BAX0_9PSEU</name>
<dbReference type="InterPro" id="IPR009339">
    <property type="entry name" value="DUF998"/>
</dbReference>
<gene>
    <name evidence="1" type="ORF">BAY60_09255</name>
</gene>
<protein>
    <submittedName>
        <fullName evidence="1">Uncharacterized protein</fullName>
    </submittedName>
</protein>